<proteinExistence type="predicted"/>
<dbReference type="Pfam" id="PF01979">
    <property type="entry name" value="Amidohydro_1"/>
    <property type="match status" value="1"/>
</dbReference>
<keyword evidence="4" id="KW-1185">Reference proteome</keyword>
<dbReference type="PANTHER" id="PTHR43135:SF3">
    <property type="entry name" value="ALPHA-D-RIBOSE 1-METHYLPHOSPHONATE 5-TRIPHOSPHATE DIPHOSPHATASE"/>
    <property type="match status" value="1"/>
</dbReference>
<feature type="chain" id="PRO_5047076468" evidence="1">
    <location>
        <begin position="20"/>
        <end position="423"/>
    </location>
</feature>
<dbReference type="Proteomes" id="UP001162741">
    <property type="component" value="Chromosome"/>
</dbReference>
<evidence type="ECO:0000313" key="4">
    <source>
        <dbReference type="Proteomes" id="UP001162741"/>
    </source>
</evidence>
<reference evidence="3" key="1">
    <citation type="submission" date="2022-10" db="EMBL/GenBank/DDBJ databases">
        <title>Chitinophaga sp. nov., isolated from soil.</title>
        <authorList>
            <person name="Jeon C.O."/>
        </authorList>
    </citation>
    <scope>NUCLEOTIDE SEQUENCE</scope>
    <source>
        <strain evidence="3">R8</strain>
    </source>
</reference>
<evidence type="ECO:0000259" key="2">
    <source>
        <dbReference type="Pfam" id="PF01979"/>
    </source>
</evidence>
<evidence type="ECO:0000313" key="3">
    <source>
        <dbReference type="EMBL" id="UYQ93826.1"/>
    </source>
</evidence>
<feature type="domain" description="Amidohydrolase-related" evidence="2">
    <location>
        <begin position="72"/>
        <end position="418"/>
    </location>
</feature>
<dbReference type="SUPFAM" id="SSF51556">
    <property type="entry name" value="Metallo-dependent hydrolases"/>
    <property type="match status" value="1"/>
</dbReference>
<feature type="signal peptide" evidence="1">
    <location>
        <begin position="1"/>
        <end position="19"/>
    </location>
</feature>
<dbReference type="PANTHER" id="PTHR43135">
    <property type="entry name" value="ALPHA-D-RIBOSE 1-METHYLPHOSPHONATE 5-TRIPHOSPHATE DIPHOSPHATASE"/>
    <property type="match status" value="1"/>
</dbReference>
<keyword evidence="1" id="KW-0732">Signal</keyword>
<name>A0ABY6J370_9BACT</name>
<protein>
    <submittedName>
        <fullName evidence="3">Amidohydrolase family protein</fullName>
    </submittedName>
</protein>
<dbReference type="InterPro" id="IPR006680">
    <property type="entry name" value="Amidohydro-rel"/>
</dbReference>
<dbReference type="CDD" id="cd01299">
    <property type="entry name" value="Met_dep_hydrolase_A"/>
    <property type="match status" value="1"/>
</dbReference>
<sequence>MLNLRLTITFLLFAHAVVAQTTLIKAGRFYDAEKNVFLDKQEILIEGGKVKAVGTKLEAPANARVLDYPNSTVTPGLIDAHTHILLQQRTSENLAIDGLMNSPERRVLRAAGFAQAYLNAGFTTIRDLGNSGEYLDLEVSVAIRRGYIPGPRMLCSGPILSAVDGQFYQLPYSKYDDITAGEYRVINGPEDAVRAVKEHINAGVDVIKIVAWGERLGLSREEMAAIVKTAHDYGSTVTAHASGTKVMYDAIMAGVDGIEHGYGMADSILTLMAKKKVYLVPTDVSLRSAIAMTKGMHRPVDTAAIREELKPLGERLMRAHKAGVMIVAGSDAYFEQETPRGHNAKETIAAYVEEGLPVKDALRAATWNAAKAFGREGRLGVIKAGADADIAIFNGDLEKDFARTLFDVQLVLKNGQIVAGGDK</sequence>
<dbReference type="InterPro" id="IPR051781">
    <property type="entry name" value="Metallo-dep_Hydrolase"/>
</dbReference>
<dbReference type="SUPFAM" id="SSF51338">
    <property type="entry name" value="Composite domain of metallo-dependent hydrolases"/>
    <property type="match status" value="1"/>
</dbReference>
<dbReference type="InterPro" id="IPR057744">
    <property type="entry name" value="OTAase-like"/>
</dbReference>
<dbReference type="Gene3D" id="3.20.20.140">
    <property type="entry name" value="Metal-dependent hydrolases"/>
    <property type="match status" value="1"/>
</dbReference>
<dbReference type="InterPro" id="IPR011059">
    <property type="entry name" value="Metal-dep_hydrolase_composite"/>
</dbReference>
<dbReference type="InterPro" id="IPR032466">
    <property type="entry name" value="Metal_Hydrolase"/>
</dbReference>
<gene>
    <name evidence="3" type="ORF">MKQ68_01795</name>
</gene>
<dbReference type="EMBL" id="CP107006">
    <property type="protein sequence ID" value="UYQ93826.1"/>
    <property type="molecule type" value="Genomic_DNA"/>
</dbReference>
<dbReference type="Gene3D" id="2.30.40.10">
    <property type="entry name" value="Urease, subunit C, domain 1"/>
    <property type="match status" value="1"/>
</dbReference>
<accession>A0ABY6J370</accession>
<organism evidence="3 4">
    <name type="scientific">Chitinophaga horti</name>
    <dbReference type="NCBI Taxonomy" id="2920382"/>
    <lineage>
        <taxon>Bacteria</taxon>
        <taxon>Pseudomonadati</taxon>
        <taxon>Bacteroidota</taxon>
        <taxon>Chitinophagia</taxon>
        <taxon>Chitinophagales</taxon>
        <taxon>Chitinophagaceae</taxon>
        <taxon>Chitinophaga</taxon>
    </lineage>
</organism>
<dbReference type="RefSeq" id="WP_264281823.1">
    <property type="nucleotide sequence ID" value="NZ_CP107006.1"/>
</dbReference>
<evidence type="ECO:0000256" key="1">
    <source>
        <dbReference type="SAM" id="SignalP"/>
    </source>
</evidence>